<evidence type="ECO:0000256" key="1">
    <source>
        <dbReference type="SAM" id="MobiDB-lite"/>
    </source>
</evidence>
<name>A0A8S9NUA9_BRACR</name>
<proteinExistence type="predicted"/>
<dbReference type="EMBL" id="QGKX02001521">
    <property type="protein sequence ID" value="KAF3505795.1"/>
    <property type="molecule type" value="Genomic_DNA"/>
</dbReference>
<evidence type="ECO:0000313" key="2">
    <source>
        <dbReference type="EMBL" id="KAF3505795.1"/>
    </source>
</evidence>
<gene>
    <name evidence="2" type="ORF">F2Q69_00003297</name>
</gene>
<sequence>MTKPGRLLSPSRTEVTVSVPCKRSLVSTVKNKMKHKSPSLQLRCGHRPTEGLEMVTRNRCWKDKWNTIAELETAIDDCVGLRSARQHETEMARYHQLRLHTRPRLASEMEPPPKLTLTPPKRRRTPTTRKGSQFHSTKPHASPDRSSRDSQPSRTAHQHTTTSREVAREDLKVKHDPLSQP</sequence>
<dbReference type="Proteomes" id="UP000712600">
    <property type="component" value="Unassembled WGS sequence"/>
</dbReference>
<feature type="region of interest" description="Disordered" evidence="1">
    <location>
        <begin position="100"/>
        <end position="181"/>
    </location>
</feature>
<feature type="compositionally biased region" description="Basic and acidic residues" evidence="1">
    <location>
        <begin position="165"/>
        <end position="181"/>
    </location>
</feature>
<accession>A0A8S9NUA9</accession>
<protein>
    <submittedName>
        <fullName evidence="2">Uncharacterized protein</fullName>
    </submittedName>
</protein>
<evidence type="ECO:0000313" key="3">
    <source>
        <dbReference type="Proteomes" id="UP000712600"/>
    </source>
</evidence>
<dbReference type="AlphaFoldDB" id="A0A8S9NUA9"/>
<reference evidence="2" key="1">
    <citation type="submission" date="2019-12" db="EMBL/GenBank/DDBJ databases">
        <title>Genome sequencing and annotation of Brassica cretica.</title>
        <authorList>
            <person name="Studholme D.J."/>
            <person name="Sarris P."/>
        </authorList>
    </citation>
    <scope>NUCLEOTIDE SEQUENCE</scope>
    <source>
        <strain evidence="2">PFS-109/04</strain>
        <tissue evidence="2">Leaf</tissue>
    </source>
</reference>
<comment type="caution">
    <text evidence="2">The sequence shown here is derived from an EMBL/GenBank/DDBJ whole genome shotgun (WGS) entry which is preliminary data.</text>
</comment>
<organism evidence="2 3">
    <name type="scientific">Brassica cretica</name>
    <name type="common">Mustard</name>
    <dbReference type="NCBI Taxonomy" id="69181"/>
    <lineage>
        <taxon>Eukaryota</taxon>
        <taxon>Viridiplantae</taxon>
        <taxon>Streptophyta</taxon>
        <taxon>Embryophyta</taxon>
        <taxon>Tracheophyta</taxon>
        <taxon>Spermatophyta</taxon>
        <taxon>Magnoliopsida</taxon>
        <taxon>eudicotyledons</taxon>
        <taxon>Gunneridae</taxon>
        <taxon>Pentapetalae</taxon>
        <taxon>rosids</taxon>
        <taxon>malvids</taxon>
        <taxon>Brassicales</taxon>
        <taxon>Brassicaceae</taxon>
        <taxon>Brassiceae</taxon>
        <taxon>Brassica</taxon>
    </lineage>
</organism>